<evidence type="ECO:0000313" key="1">
    <source>
        <dbReference type="EMBL" id="KAJ2972660.1"/>
    </source>
</evidence>
<comment type="caution">
    <text evidence="1">The sequence shown here is derived from an EMBL/GenBank/DDBJ whole genome shotgun (WGS) entry which is preliminary data.</text>
</comment>
<gene>
    <name evidence="1" type="ORF">NQ176_g7033</name>
</gene>
<protein>
    <submittedName>
        <fullName evidence="1">Uncharacterized protein</fullName>
    </submittedName>
</protein>
<name>A0ACC1N064_9HYPO</name>
<accession>A0ACC1N064</accession>
<evidence type="ECO:0000313" key="2">
    <source>
        <dbReference type="Proteomes" id="UP001143910"/>
    </source>
</evidence>
<keyword evidence="2" id="KW-1185">Reference proteome</keyword>
<reference evidence="1" key="1">
    <citation type="submission" date="2022-08" db="EMBL/GenBank/DDBJ databases">
        <title>Genome Sequence of Lecanicillium fungicola.</title>
        <authorList>
            <person name="Buettner E."/>
        </authorList>
    </citation>
    <scope>NUCLEOTIDE SEQUENCE</scope>
    <source>
        <strain evidence="1">Babe33</strain>
    </source>
</reference>
<dbReference type="EMBL" id="JANJQO010001107">
    <property type="protein sequence ID" value="KAJ2972660.1"/>
    <property type="molecule type" value="Genomic_DNA"/>
</dbReference>
<proteinExistence type="predicted"/>
<organism evidence="1 2">
    <name type="scientific">Zarea fungicola</name>
    <dbReference type="NCBI Taxonomy" id="93591"/>
    <lineage>
        <taxon>Eukaryota</taxon>
        <taxon>Fungi</taxon>
        <taxon>Dikarya</taxon>
        <taxon>Ascomycota</taxon>
        <taxon>Pezizomycotina</taxon>
        <taxon>Sordariomycetes</taxon>
        <taxon>Hypocreomycetidae</taxon>
        <taxon>Hypocreales</taxon>
        <taxon>Cordycipitaceae</taxon>
        <taxon>Zarea</taxon>
    </lineage>
</organism>
<dbReference type="Proteomes" id="UP001143910">
    <property type="component" value="Unassembled WGS sequence"/>
</dbReference>
<sequence length="382" mass="42008">MIEGHLPFCKPELSEEAIEAAVAVLRSGWLTSGPKVTEFEDALSEYFGGRPTRTFSSGTSSLEVALRVAGVGEGSEVITTPLSWVATANVILSVRATPVFVDVDPRTRNMNLDLVEQAITDRTKAILPVHLAGRPVDMDQLYDLARRHHLRVVEDAAQALGSKWKGKRIGSFGDLVSFSFQATKNITTGGEGGCIVLNNESEATLAEKIRLQGLTRTGYEMDVDVLGGKHNMTDVAAAIGLCELSRLDSLGAKRRRLAEMYFTAFGVDFEKRWHGAFLPLHDTGDFESNWHLFQLILPPGLPRAAFQEAMKTRFQIGTGCHYPAIHLFQLYRDLGFKEGMLPVAEQSGKAIVTLPLFPAMDEDDVKRVVNAIENVFESHFSS</sequence>